<name>A0ABU0M376_9HYPH</name>
<dbReference type="InterPro" id="IPR050194">
    <property type="entry name" value="Glycosyltransferase_grp1"/>
</dbReference>
<dbReference type="PANTHER" id="PTHR45947">
    <property type="entry name" value="SULFOQUINOVOSYL TRANSFERASE SQD2"/>
    <property type="match status" value="1"/>
</dbReference>
<evidence type="ECO:0000313" key="4">
    <source>
        <dbReference type="Proteomes" id="UP001223743"/>
    </source>
</evidence>
<keyword evidence="4" id="KW-1185">Reference proteome</keyword>
<dbReference type="Pfam" id="PF13439">
    <property type="entry name" value="Glyco_transf_4"/>
    <property type="match status" value="1"/>
</dbReference>
<dbReference type="Pfam" id="PF13692">
    <property type="entry name" value="Glyco_trans_1_4"/>
    <property type="match status" value="1"/>
</dbReference>
<dbReference type="PANTHER" id="PTHR45947:SF3">
    <property type="entry name" value="SULFOQUINOVOSYL TRANSFERASE SQD2"/>
    <property type="match status" value="1"/>
</dbReference>
<sequence>MSRLLIASDAWHPQINGVVRTLERLARHLPEFGVEPVMLTPDGFATVPCPTYPEIRLTVALPGSIGRRLDAIDPDHVHIATEGPIGFAVRRWCLRNRRLFTTSYHTRFPEYLAARLPIPVGWSYAMLRGFHNAGAGCMVSTRSIELELQERGFRNLMRWSRGVDADLFRPGRNPAVLDLPRPIYLYVGRVAVEKNIGAFLALDLPGSKVVVGDGPELETLRRAHPEVAFLGTRVGSELADIYSAADCFVFPSRTDTFGVVMLEAMASGLPVAAYPVAGPRDVVGNSGAGVLDNDLRTAAIAALSISRERCREVALQNSWQSATRQFLDNVTAVHRAPRPTRSTGRVQSRTGTQTSHPPRPVTGSKSSP</sequence>
<gene>
    <name evidence="3" type="ORF">QO015_001021</name>
</gene>
<organism evidence="3 4">
    <name type="scientific">Kaistia geumhonensis</name>
    <dbReference type="NCBI Taxonomy" id="410839"/>
    <lineage>
        <taxon>Bacteria</taxon>
        <taxon>Pseudomonadati</taxon>
        <taxon>Pseudomonadota</taxon>
        <taxon>Alphaproteobacteria</taxon>
        <taxon>Hyphomicrobiales</taxon>
        <taxon>Kaistiaceae</taxon>
        <taxon>Kaistia</taxon>
    </lineage>
</organism>
<feature type="region of interest" description="Disordered" evidence="1">
    <location>
        <begin position="330"/>
        <end position="368"/>
    </location>
</feature>
<dbReference type="RefSeq" id="WP_266281046.1">
    <property type="nucleotide sequence ID" value="NZ_JAPKNF010000001.1"/>
</dbReference>
<feature type="compositionally biased region" description="Polar residues" evidence="1">
    <location>
        <begin position="340"/>
        <end position="356"/>
    </location>
</feature>
<accession>A0ABU0M376</accession>
<reference evidence="3 4" key="1">
    <citation type="submission" date="2023-07" db="EMBL/GenBank/DDBJ databases">
        <title>Genomic Encyclopedia of Type Strains, Phase IV (KMG-IV): sequencing the most valuable type-strain genomes for metagenomic binning, comparative biology and taxonomic classification.</title>
        <authorList>
            <person name="Goeker M."/>
        </authorList>
    </citation>
    <scope>NUCLEOTIDE SEQUENCE [LARGE SCALE GENOMIC DNA]</scope>
    <source>
        <strain evidence="3 4">B1-1</strain>
    </source>
</reference>
<feature type="domain" description="Glycosyltransferase subfamily 4-like N-terminal" evidence="2">
    <location>
        <begin position="15"/>
        <end position="166"/>
    </location>
</feature>
<dbReference type="CDD" id="cd03814">
    <property type="entry name" value="GT4-like"/>
    <property type="match status" value="1"/>
</dbReference>
<protein>
    <submittedName>
        <fullName evidence="3">Glycosyltransferase involved in cell wall biosynthesis</fullName>
    </submittedName>
</protein>
<comment type="caution">
    <text evidence="3">The sequence shown here is derived from an EMBL/GenBank/DDBJ whole genome shotgun (WGS) entry which is preliminary data.</text>
</comment>
<dbReference type="Gene3D" id="3.40.50.2000">
    <property type="entry name" value="Glycogen Phosphorylase B"/>
    <property type="match status" value="2"/>
</dbReference>
<proteinExistence type="predicted"/>
<dbReference type="EMBL" id="JAUSWJ010000001">
    <property type="protein sequence ID" value="MDQ0515408.1"/>
    <property type="molecule type" value="Genomic_DNA"/>
</dbReference>
<dbReference type="SUPFAM" id="SSF53756">
    <property type="entry name" value="UDP-Glycosyltransferase/glycogen phosphorylase"/>
    <property type="match status" value="1"/>
</dbReference>
<evidence type="ECO:0000313" key="3">
    <source>
        <dbReference type="EMBL" id="MDQ0515408.1"/>
    </source>
</evidence>
<dbReference type="InterPro" id="IPR028098">
    <property type="entry name" value="Glyco_trans_4-like_N"/>
</dbReference>
<evidence type="ECO:0000256" key="1">
    <source>
        <dbReference type="SAM" id="MobiDB-lite"/>
    </source>
</evidence>
<evidence type="ECO:0000259" key="2">
    <source>
        <dbReference type="Pfam" id="PF13439"/>
    </source>
</evidence>
<dbReference type="Proteomes" id="UP001223743">
    <property type="component" value="Unassembled WGS sequence"/>
</dbReference>